<feature type="signal peptide" evidence="3">
    <location>
        <begin position="1"/>
        <end position="17"/>
    </location>
</feature>
<name>A0A212QKH5_RHOAC</name>
<evidence type="ECO:0000256" key="2">
    <source>
        <dbReference type="RuleBase" id="RU004328"/>
    </source>
</evidence>
<dbReference type="OrthoDB" id="4720638at2"/>
<organism evidence="4 5">
    <name type="scientific">Rhodoblastus acidophilus</name>
    <name type="common">Rhodopseudomonas acidophila</name>
    <dbReference type="NCBI Taxonomy" id="1074"/>
    <lineage>
        <taxon>Bacteria</taxon>
        <taxon>Pseudomonadati</taxon>
        <taxon>Pseudomonadota</taxon>
        <taxon>Alphaproteobacteria</taxon>
        <taxon>Hyphomicrobiales</taxon>
        <taxon>Rhodoblastaceae</taxon>
        <taxon>Rhodoblastus</taxon>
    </lineage>
</organism>
<dbReference type="Proteomes" id="UP000198418">
    <property type="component" value="Unassembled WGS sequence"/>
</dbReference>
<dbReference type="InterPro" id="IPR036430">
    <property type="entry name" value="RNase_T2-like_sf"/>
</dbReference>
<dbReference type="PANTHER" id="PTHR11240:SF22">
    <property type="entry name" value="RIBONUCLEASE T2"/>
    <property type="match status" value="1"/>
</dbReference>
<proteinExistence type="inferred from homology"/>
<dbReference type="AlphaFoldDB" id="A0A212QKH5"/>
<dbReference type="GO" id="GO:0003723">
    <property type="term" value="F:RNA binding"/>
    <property type="evidence" value="ECO:0007669"/>
    <property type="project" value="InterPro"/>
</dbReference>
<dbReference type="Pfam" id="PF00445">
    <property type="entry name" value="Ribonuclease_T2"/>
    <property type="match status" value="1"/>
</dbReference>
<feature type="chain" id="PRO_5012894423" evidence="3">
    <location>
        <begin position="18"/>
        <end position="240"/>
    </location>
</feature>
<dbReference type="CDD" id="cd01062">
    <property type="entry name" value="RNase_T2_prok"/>
    <property type="match status" value="1"/>
</dbReference>
<evidence type="ECO:0000313" key="5">
    <source>
        <dbReference type="Proteomes" id="UP000198418"/>
    </source>
</evidence>
<gene>
    <name evidence="4" type="ORF">SAMN06265338_101692</name>
</gene>
<dbReference type="PANTHER" id="PTHR11240">
    <property type="entry name" value="RIBONUCLEASE T2"/>
    <property type="match status" value="1"/>
</dbReference>
<dbReference type="InterPro" id="IPR039378">
    <property type="entry name" value="RNase_T2_prok"/>
</dbReference>
<dbReference type="EMBL" id="FYDG01000001">
    <property type="protein sequence ID" value="SNB59882.1"/>
    <property type="molecule type" value="Genomic_DNA"/>
</dbReference>
<accession>A0A212QKH5</accession>
<dbReference type="SUPFAM" id="SSF55895">
    <property type="entry name" value="Ribonuclease Rh-like"/>
    <property type="match status" value="1"/>
</dbReference>
<evidence type="ECO:0000313" key="4">
    <source>
        <dbReference type="EMBL" id="SNB59882.1"/>
    </source>
</evidence>
<dbReference type="GO" id="GO:0006401">
    <property type="term" value="P:RNA catabolic process"/>
    <property type="evidence" value="ECO:0007669"/>
    <property type="project" value="TreeGrafter"/>
</dbReference>
<dbReference type="RefSeq" id="WP_088519136.1">
    <property type="nucleotide sequence ID" value="NZ_FYDG01000001.1"/>
</dbReference>
<evidence type="ECO:0000256" key="3">
    <source>
        <dbReference type="SAM" id="SignalP"/>
    </source>
</evidence>
<evidence type="ECO:0000256" key="1">
    <source>
        <dbReference type="ARBA" id="ARBA00007469"/>
    </source>
</evidence>
<dbReference type="InterPro" id="IPR001568">
    <property type="entry name" value="RNase_T2-like"/>
</dbReference>
<comment type="similarity">
    <text evidence="1 2">Belongs to the RNase T2 family.</text>
</comment>
<keyword evidence="3" id="KW-0732">Signal</keyword>
<protein>
    <submittedName>
        <fullName evidence="4">Ribonuclease T2</fullName>
    </submittedName>
</protein>
<dbReference type="Gene3D" id="3.90.730.10">
    <property type="entry name" value="Ribonuclease T2-like"/>
    <property type="match status" value="1"/>
</dbReference>
<keyword evidence="5" id="KW-1185">Reference proteome</keyword>
<dbReference type="GO" id="GO:0033897">
    <property type="term" value="F:ribonuclease T2 activity"/>
    <property type="evidence" value="ECO:0007669"/>
    <property type="project" value="InterPro"/>
</dbReference>
<reference evidence="5" key="1">
    <citation type="submission" date="2017-06" db="EMBL/GenBank/DDBJ databases">
        <authorList>
            <person name="Varghese N."/>
            <person name="Submissions S."/>
        </authorList>
    </citation>
    <scope>NUCLEOTIDE SEQUENCE [LARGE SCALE GENOMIC DNA]</scope>
    <source>
        <strain evidence="5">DSM 137</strain>
    </source>
</reference>
<sequence length="240" mass="25357">MKLWVAAALLAATPAFASDCILDNCADQRPAASSRASAPDDAGRFRPRGTAPSGDFDYYLLALSWSPSFCANGGAERSRRQCAPGANPGFVVHGLWQQYARGAAPPCDGGGLPSGVLAGLGDLYPDEGLARHEWRAHGACSGKSPSGYFADVRAARDAVTIPPELKDVRQSLTLAPLDVQRAFVAANPRLRPGMMAVTCPRGALAEVRICLSKDLRDFVACPEVVRRGCFSQSMVVPAGR</sequence>